<evidence type="ECO:0000256" key="1">
    <source>
        <dbReference type="SAM" id="SignalP"/>
    </source>
</evidence>
<organism evidence="2 3">
    <name type="scientific">Thalassotalea eurytherma</name>
    <dbReference type="NCBI Taxonomy" id="1144278"/>
    <lineage>
        <taxon>Bacteria</taxon>
        <taxon>Pseudomonadati</taxon>
        <taxon>Pseudomonadota</taxon>
        <taxon>Gammaproteobacteria</taxon>
        <taxon>Alteromonadales</taxon>
        <taxon>Colwelliaceae</taxon>
        <taxon>Thalassotalea</taxon>
    </lineage>
</organism>
<dbReference type="Gene3D" id="3.50.70.20">
    <property type="entry name" value="Cytochrome P460"/>
    <property type="match status" value="1"/>
</dbReference>
<dbReference type="InterPro" id="IPR038142">
    <property type="entry name" value="Cytochrome_P460_sp"/>
</dbReference>
<evidence type="ECO:0000313" key="2">
    <source>
        <dbReference type="EMBL" id="GLX81747.1"/>
    </source>
</evidence>
<feature type="chain" id="PRO_5046381032" description="Cytochrome P460 domain-containing protein" evidence="1">
    <location>
        <begin position="21"/>
        <end position="196"/>
    </location>
</feature>
<evidence type="ECO:0000313" key="3">
    <source>
        <dbReference type="Proteomes" id="UP001157133"/>
    </source>
</evidence>
<dbReference type="Proteomes" id="UP001157133">
    <property type="component" value="Unassembled WGS sequence"/>
</dbReference>
<sequence>MKKIIMLLSLVVCMSFSAFANDQVALKDKIENIDDASFQCIKSMTKVRGFYVDNIDSERLDETLLVAQAGKGEYPAGSIIQLVPTEVMIKHPKGTNDKTNDWEFFELKVDKQGSKIHVRGFENVVNKFGGNCLDCHQKAKPEFDMVCEQGHGCDPIPITPAMTAVIQKTDPRCEVNYTLNAEEMAIAKQLKALFGG</sequence>
<evidence type="ECO:0008006" key="4">
    <source>
        <dbReference type="Google" id="ProtNLM"/>
    </source>
</evidence>
<feature type="signal peptide" evidence="1">
    <location>
        <begin position="1"/>
        <end position="20"/>
    </location>
</feature>
<keyword evidence="3" id="KW-1185">Reference proteome</keyword>
<comment type="caution">
    <text evidence="2">The sequence shown here is derived from an EMBL/GenBank/DDBJ whole genome shotgun (WGS) entry which is preliminary data.</text>
</comment>
<gene>
    <name evidence="2" type="ORF">theurythT_11990</name>
</gene>
<dbReference type="RefSeq" id="WP_284207086.1">
    <property type="nucleotide sequence ID" value="NZ_BSSU01000005.1"/>
</dbReference>
<name>A0ABQ6H0W6_9GAMM</name>
<proteinExistence type="predicted"/>
<keyword evidence="1" id="KW-0732">Signal</keyword>
<accession>A0ABQ6H0W6</accession>
<protein>
    <recommendedName>
        <fullName evidence="4">Cytochrome P460 domain-containing protein</fullName>
    </recommendedName>
</protein>
<dbReference type="EMBL" id="BSSU01000005">
    <property type="protein sequence ID" value="GLX81747.1"/>
    <property type="molecule type" value="Genomic_DNA"/>
</dbReference>
<reference evidence="2 3" key="1">
    <citation type="submission" date="2023-03" db="EMBL/GenBank/DDBJ databases">
        <title>Draft genome sequence of Thalassotalea eurytherma JCM 18482T.</title>
        <authorList>
            <person name="Sawabe T."/>
        </authorList>
    </citation>
    <scope>NUCLEOTIDE SEQUENCE [LARGE SCALE GENOMIC DNA]</scope>
    <source>
        <strain evidence="2 3">JCM 18482</strain>
    </source>
</reference>